<evidence type="ECO:0000259" key="2">
    <source>
        <dbReference type="Pfam" id="PF25838"/>
    </source>
</evidence>
<feature type="domain" description="D-apionate lactonase TIM barrel" evidence="2">
    <location>
        <begin position="351"/>
        <end position="500"/>
    </location>
</feature>
<proteinExistence type="predicted"/>
<protein>
    <submittedName>
        <fullName evidence="3">Unannotated protein</fullName>
    </submittedName>
</protein>
<sequence>MSTNHWPDATRVTHGGFTLDLAHAAIRNISYEGTQLIDLLYTAIRPSDWSTLGSDERTEDVQIIGGECVITITESLAGAMKATTKVILTSSNTFSVDYQLQGLSKFEINRWGICFCLNTAEWMGSTVAASGKNYSLLKDISPQRVVNGVTQGLFPASSEMHFVAPDQRFIKALSIGKVLEAEDQRNWTDNTYKIYSGSLSEPRPFTTSLGSIWTQSINFEVGVPNSKESDLAKIMVQEIEALPSIGVQFNTEPLLSPDDLEKAFVLLDIDHLRINAESLTSQKIATTAASGLILEAALLSSNNGGALQSEVEELSHRVPAGSRLLIHREGRGIVEAADLPKNNSLSSYIPGTDAYLVDLHREEFNFGDSVSYSMAPTVHSFDTETIFKTIPTQRESIEFAQKNFAPQVFISPITFSTRGNPETGHSVDKRINFASPDMALHIRTIEGAAWTLGSIFSLASASAFSGSWHELFGEDGLIYSLSGSIKFSPTFHAISALGAHHSHEITIATNLDNSWVAFENREMKTILIASLRPWTLEITAKVLAGYKAIQSLRSDDCERASQIMDWWSYAETTPISADFPLTLTPFEITLIRG</sequence>
<dbReference type="AlphaFoldDB" id="A0A6J6VG60"/>
<dbReference type="InterPro" id="IPR058788">
    <property type="entry name" value="ApnL_N"/>
</dbReference>
<dbReference type="Pfam" id="PF25837">
    <property type="entry name" value="Apionate_lact_N"/>
    <property type="match status" value="1"/>
</dbReference>
<evidence type="ECO:0000259" key="1">
    <source>
        <dbReference type="Pfam" id="PF25837"/>
    </source>
</evidence>
<evidence type="ECO:0000313" key="3">
    <source>
        <dbReference type="EMBL" id="CAB4770586.1"/>
    </source>
</evidence>
<gene>
    <name evidence="3" type="ORF">UFOPK2928_00138</name>
</gene>
<dbReference type="InterPro" id="IPR058787">
    <property type="entry name" value="ApnL_M"/>
</dbReference>
<accession>A0A6J6VG60</accession>
<reference evidence="3" key="1">
    <citation type="submission" date="2020-05" db="EMBL/GenBank/DDBJ databases">
        <authorList>
            <person name="Chiriac C."/>
            <person name="Salcher M."/>
            <person name="Ghai R."/>
            <person name="Kavagutti S V."/>
        </authorList>
    </citation>
    <scope>NUCLEOTIDE SEQUENCE</scope>
</reference>
<dbReference type="Pfam" id="PF25838">
    <property type="entry name" value="Apionate_lact_M"/>
    <property type="match status" value="1"/>
</dbReference>
<organism evidence="3">
    <name type="scientific">freshwater metagenome</name>
    <dbReference type="NCBI Taxonomy" id="449393"/>
    <lineage>
        <taxon>unclassified sequences</taxon>
        <taxon>metagenomes</taxon>
        <taxon>ecological metagenomes</taxon>
    </lineage>
</organism>
<dbReference type="EMBL" id="CAEZZY010000006">
    <property type="protein sequence ID" value="CAB4770586.1"/>
    <property type="molecule type" value="Genomic_DNA"/>
</dbReference>
<name>A0A6J6VG60_9ZZZZ</name>
<feature type="domain" description="D-apionate lactonase N-terminal" evidence="1">
    <location>
        <begin position="6"/>
        <end position="221"/>
    </location>
</feature>